<organism evidence="1 2">
    <name type="scientific">Paenibacillus xylanivorans</name>
    <dbReference type="NCBI Taxonomy" id="1705561"/>
    <lineage>
        <taxon>Bacteria</taxon>
        <taxon>Bacillati</taxon>
        <taxon>Bacillota</taxon>
        <taxon>Bacilli</taxon>
        <taxon>Bacillales</taxon>
        <taxon>Paenibacillaceae</taxon>
        <taxon>Paenibacillus</taxon>
    </lineage>
</organism>
<comment type="caution">
    <text evidence="1">The sequence shown here is derived from an EMBL/GenBank/DDBJ whole genome shotgun (WGS) entry which is preliminary data.</text>
</comment>
<evidence type="ECO:0000313" key="1">
    <source>
        <dbReference type="EMBL" id="KOY14297.1"/>
    </source>
</evidence>
<proteinExistence type="predicted"/>
<dbReference type="RefSeq" id="WP_053782475.1">
    <property type="nucleotide sequence ID" value="NZ_LITU01000070.1"/>
</dbReference>
<protein>
    <submittedName>
        <fullName evidence="1">Uncharacterized protein</fullName>
    </submittedName>
</protein>
<sequence length="134" mass="15582">MKEELVNDSFYIGFEGQPEILILFDNLTEKNILKMWNGYFETLLDLMCQYEPSNEGILHEYYAHEGWYEESPWEIQNLDAAIHLFKSFDMSKLTGEQIENSENIIPALPEVAQRISTFLEAAKSNGSNVYIVYD</sequence>
<dbReference type="AlphaFoldDB" id="A0A0N0C3H1"/>
<name>A0A0N0C3H1_9BACL</name>
<evidence type="ECO:0000313" key="2">
    <source>
        <dbReference type="Proteomes" id="UP000037688"/>
    </source>
</evidence>
<gene>
    <name evidence="1" type="ORF">AMS66_20030</name>
</gene>
<accession>A0A0N0C3H1</accession>
<reference evidence="1 2" key="1">
    <citation type="submission" date="2015-08" db="EMBL/GenBank/DDBJ databases">
        <title>Draft genome sequence of cellulolytic and xylanolytic Paenibacillus sp. A59, isolated from a decaying forest soil from Patagonia, Argentina.</title>
        <authorList>
            <person name="Ghio S."/>
            <person name="Caceres A.M."/>
            <person name="Talia P."/>
            <person name="Grasso D."/>
            <person name="Campos E."/>
        </authorList>
    </citation>
    <scope>NUCLEOTIDE SEQUENCE [LARGE SCALE GENOMIC DNA]</scope>
    <source>
        <strain evidence="1 2">A59</strain>
    </source>
</reference>
<dbReference type="Proteomes" id="UP000037688">
    <property type="component" value="Unassembled WGS sequence"/>
</dbReference>
<dbReference type="EMBL" id="LITU01000070">
    <property type="protein sequence ID" value="KOY14297.1"/>
    <property type="molecule type" value="Genomic_DNA"/>
</dbReference>
<keyword evidence="2" id="KW-1185">Reference proteome</keyword>
<dbReference type="PATRIC" id="fig|1705561.3.peg.4173"/>
<dbReference type="OrthoDB" id="1830797at2"/>